<evidence type="ECO:0000256" key="5">
    <source>
        <dbReference type="ARBA" id="ARBA00022946"/>
    </source>
</evidence>
<dbReference type="VEuPathDB" id="FungiDB:M747DRAFT_308165"/>
<dbReference type="OMA" id="YDATIDH"/>
<feature type="compositionally biased region" description="Basic and acidic residues" evidence="10">
    <location>
        <begin position="122"/>
        <end position="138"/>
    </location>
</feature>
<evidence type="ECO:0000256" key="1">
    <source>
        <dbReference type="ARBA" id="ARBA00005882"/>
    </source>
</evidence>
<dbReference type="InterPro" id="IPR038532">
    <property type="entry name" value="NDUFS4-like_sf"/>
</dbReference>
<comment type="caution">
    <text evidence="11">The sequence shown here is derived from an EMBL/GenBank/DDBJ whole genome shotgun (WGS) entry which is preliminary data.</text>
</comment>
<evidence type="ECO:0000256" key="8">
    <source>
        <dbReference type="ARBA" id="ARBA00023136"/>
    </source>
</evidence>
<feature type="compositionally biased region" description="Basic residues" evidence="10">
    <location>
        <begin position="13"/>
        <end position="25"/>
    </location>
</feature>
<evidence type="ECO:0000256" key="2">
    <source>
        <dbReference type="ARBA" id="ARBA00022448"/>
    </source>
</evidence>
<feature type="compositionally biased region" description="Polar residues" evidence="10">
    <location>
        <begin position="104"/>
        <end position="121"/>
    </location>
</feature>
<keyword evidence="6 9" id="KW-0249">Electron transport</keyword>
<keyword evidence="8 9" id="KW-0472">Membrane</keyword>
<keyword evidence="3 9" id="KW-0679">Respiratory chain</keyword>
<dbReference type="VEuPathDB" id="FungiDB:ATCC64974_94150"/>
<keyword evidence="11" id="KW-0830">Ubiquinone</keyword>
<keyword evidence="5 9" id="KW-0809">Transit peptide</keyword>
<dbReference type="VEuPathDB" id="FungiDB:An11g09390"/>
<keyword evidence="2 9" id="KW-0813">Transport</keyword>
<dbReference type="OrthoDB" id="3089at2759"/>
<dbReference type="Pfam" id="PF04800">
    <property type="entry name" value="NDUS4"/>
    <property type="match status" value="1"/>
</dbReference>
<feature type="region of interest" description="Disordered" evidence="10">
    <location>
        <begin position="1"/>
        <end position="51"/>
    </location>
</feature>
<reference evidence="12" key="1">
    <citation type="journal article" date="2016" name="Genome Announc.">
        <title>Draft genome sequence of Aspergillus niger strain An76.</title>
        <authorList>
            <person name="Gong W."/>
            <person name="Cheng Z."/>
            <person name="Zhang H."/>
            <person name="Liu L."/>
            <person name="Gao P."/>
            <person name="Wang L."/>
        </authorList>
    </citation>
    <scope>NUCLEOTIDE SEQUENCE [LARGE SCALE GENOMIC DNA]</scope>
    <source>
        <strain evidence="12">An76</strain>
    </source>
</reference>
<name>A0A117E1V8_ASPNG</name>
<protein>
    <recommendedName>
        <fullName evidence="9">NADH dehydrogenase [ubiquinone] iron-sulfur protein 4, mitochondrial</fullName>
    </recommendedName>
</protein>
<dbReference type="Gene3D" id="3.30.160.190">
    <property type="entry name" value="atu1810 like domain"/>
    <property type="match status" value="1"/>
</dbReference>
<evidence type="ECO:0000256" key="4">
    <source>
        <dbReference type="ARBA" id="ARBA00022792"/>
    </source>
</evidence>
<dbReference type="PANTHER" id="PTHR12219:SF8">
    <property type="entry name" value="NADH DEHYDROGENASE [UBIQUINONE] IRON-SULFUR PROTEIN 4, MITOCHONDRIAL"/>
    <property type="match status" value="1"/>
</dbReference>
<proteinExistence type="inferred from homology"/>
<dbReference type="EMBL" id="BCMY01000013">
    <property type="protein sequence ID" value="GAQ44643.1"/>
    <property type="molecule type" value="Genomic_DNA"/>
</dbReference>
<accession>A0A117E1V8</accession>
<dbReference type="AlphaFoldDB" id="A0A117E1V8"/>
<evidence type="ECO:0000313" key="11">
    <source>
        <dbReference type="EMBL" id="GAQ44643.1"/>
    </source>
</evidence>
<dbReference type="PaxDb" id="5061-CADANGAP00009079"/>
<dbReference type="VEuPathDB" id="FungiDB:ASPNIDRAFT2_1127991"/>
<evidence type="ECO:0000256" key="6">
    <source>
        <dbReference type="ARBA" id="ARBA00022982"/>
    </source>
</evidence>
<dbReference type="InterPro" id="IPR006885">
    <property type="entry name" value="NADH_UbQ_FeS_4_mit-like"/>
</dbReference>
<organism evidence="11 12">
    <name type="scientific">Aspergillus niger</name>
    <dbReference type="NCBI Taxonomy" id="5061"/>
    <lineage>
        <taxon>Eukaryota</taxon>
        <taxon>Fungi</taxon>
        <taxon>Dikarya</taxon>
        <taxon>Ascomycota</taxon>
        <taxon>Pezizomycotina</taxon>
        <taxon>Eurotiomycetes</taxon>
        <taxon>Eurotiomycetidae</taxon>
        <taxon>Eurotiales</taxon>
        <taxon>Aspergillaceae</taxon>
        <taxon>Aspergillus</taxon>
        <taxon>Aspergillus subgen. Circumdati</taxon>
    </lineage>
</organism>
<evidence type="ECO:0000256" key="9">
    <source>
        <dbReference type="RuleBase" id="RU367010"/>
    </source>
</evidence>
<dbReference type="Proteomes" id="UP000068243">
    <property type="component" value="Unassembled WGS sequence"/>
</dbReference>
<dbReference type="PANTHER" id="PTHR12219">
    <property type="entry name" value="NADH-UBIQUINONE OXIDOREDUCTASE"/>
    <property type="match status" value="1"/>
</dbReference>
<feature type="region of interest" description="Disordered" evidence="10">
    <location>
        <begin position="94"/>
        <end position="161"/>
    </location>
</feature>
<evidence type="ECO:0000313" key="12">
    <source>
        <dbReference type="Proteomes" id="UP000068243"/>
    </source>
</evidence>
<evidence type="ECO:0000256" key="3">
    <source>
        <dbReference type="ARBA" id="ARBA00022660"/>
    </source>
</evidence>
<dbReference type="GO" id="GO:0022900">
    <property type="term" value="P:electron transport chain"/>
    <property type="evidence" value="ECO:0007669"/>
    <property type="project" value="InterPro"/>
</dbReference>
<gene>
    <name evidence="11" type="ORF">ABL_07304</name>
</gene>
<keyword evidence="7 9" id="KW-0496">Mitochondrion</keyword>
<comment type="similarity">
    <text evidence="1 9">Belongs to the complex I NDUFS4 subunit family.</text>
</comment>
<dbReference type="FunFam" id="3.30.160.190:FF:000001">
    <property type="entry name" value="NADH-ubiquinone oxidoreductase 21 kDa subunit mitochondrial"/>
    <property type="match status" value="1"/>
</dbReference>
<evidence type="ECO:0000256" key="7">
    <source>
        <dbReference type="ARBA" id="ARBA00023128"/>
    </source>
</evidence>
<comment type="subcellular location">
    <subcellularLocation>
        <location evidence="9">Mitochondrion inner membrane</location>
        <topology evidence="9">Peripheral membrane protein</topology>
        <orientation evidence="9">Matrix side</orientation>
    </subcellularLocation>
</comment>
<evidence type="ECO:0000256" key="10">
    <source>
        <dbReference type="SAM" id="MobiDB-lite"/>
    </source>
</evidence>
<comment type="function">
    <text evidence="9">Accessory subunit of the mitochondrial membrane respiratory chain NADH dehydrogenase (Complex I), that is believed not to be involved in catalysis. Complex I functions in the transfer of electrons from NADH to the respiratory chain. The immediate electron acceptor for the enzyme is believed to be ubiquinone.</text>
</comment>
<sequence>MDNDGEKEEVPTRKRVVGRAVRRREAHSTRAKPLSDSSEGRHSPHTSTCNCSTAAPCSLHSSKHNLAIMSLARAGRFACLRTGRLAAPVNARFVSTGTGRGDPSRTSSTSDAPTVPHTESTLIRKESPSEAMTRHQPDYDATIDHGTSQFSPVPKRVMDGSEPGATVAAAVLSGAPTDLQARTVRIYRQAKPATQSGTWHGHHWRMDWDILQRGHRWENPLMGWQSSADCMQGTHLNFKSKEDAILFAQKQGYEYFVQEPNERRFVPKAYANNFVHEPKKLKYIKTK</sequence>
<dbReference type="GO" id="GO:0005743">
    <property type="term" value="C:mitochondrial inner membrane"/>
    <property type="evidence" value="ECO:0007669"/>
    <property type="project" value="UniProtKB-SubCell"/>
</dbReference>
<keyword evidence="4 9" id="KW-0999">Mitochondrion inner membrane</keyword>